<dbReference type="PROSITE" id="PS50995">
    <property type="entry name" value="HTH_MARR_2"/>
    <property type="match status" value="1"/>
</dbReference>
<dbReference type="STRING" id="686624.SAMN04488242_2166"/>
<dbReference type="GO" id="GO:0003677">
    <property type="term" value="F:DNA binding"/>
    <property type="evidence" value="ECO:0007669"/>
    <property type="project" value="UniProtKB-KW"/>
</dbReference>
<name>A0A1G9LM73_9ACTN</name>
<dbReference type="InterPro" id="IPR039422">
    <property type="entry name" value="MarR/SlyA-like"/>
</dbReference>
<sequence length="161" mass="17975">MSEPRWLTDEEQAAWQRLAAMLELLPAALDAHLVRSAGLTHFEYFTLASLSESPGRYMHTSALATLTHATLPRLSRVLTGLERKKLVQRRTCPEDRRSKDVILTEEGWGAVVRAAPGHVEKVRELIFDQLEPAQVPQLAAIASQILAHLDPEGKVFATTMR</sequence>
<evidence type="ECO:0000313" key="3">
    <source>
        <dbReference type="Proteomes" id="UP000199475"/>
    </source>
</evidence>
<dbReference type="PANTHER" id="PTHR33164">
    <property type="entry name" value="TRANSCRIPTIONAL REGULATOR, MARR FAMILY"/>
    <property type="match status" value="1"/>
</dbReference>
<dbReference type="InterPro" id="IPR036388">
    <property type="entry name" value="WH-like_DNA-bd_sf"/>
</dbReference>
<dbReference type="RefSeq" id="WP_093252004.1">
    <property type="nucleotide sequence ID" value="NZ_FNGP01000004.1"/>
</dbReference>
<dbReference type="Proteomes" id="UP000199475">
    <property type="component" value="Unassembled WGS sequence"/>
</dbReference>
<accession>A0A1G9LM73</accession>
<dbReference type="PANTHER" id="PTHR33164:SF99">
    <property type="entry name" value="MARR FAMILY REGULATORY PROTEIN"/>
    <property type="match status" value="1"/>
</dbReference>
<dbReference type="EMBL" id="FNGP01000004">
    <property type="protein sequence ID" value="SDL62867.1"/>
    <property type="molecule type" value="Genomic_DNA"/>
</dbReference>
<dbReference type="AlphaFoldDB" id="A0A1G9LM73"/>
<evidence type="ECO:0000313" key="2">
    <source>
        <dbReference type="EMBL" id="SDL62867.1"/>
    </source>
</evidence>
<dbReference type="OrthoDB" id="3526267at2"/>
<keyword evidence="2" id="KW-0238">DNA-binding</keyword>
<reference evidence="2 3" key="1">
    <citation type="submission" date="2016-10" db="EMBL/GenBank/DDBJ databases">
        <authorList>
            <person name="de Groot N.N."/>
        </authorList>
    </citation>
    <scope>NUCLEOTIDE SEQUENCE [LARGE SCALE GENOMIC DNA]</scope>
    <source>
        <strain evidence="2 3">CGMCC 1.9159</strain>
    </source>
</reference>
<dbReference type="InterPro" id="IPR000835">
    <property type="entry name" value="HTH_MarR-typ"/>
</dbReference>
<keyword evidence="3" id="KW-1185">Reference proteome</keyword>
<gene>
    <name evidence="2" type="ORF">SAMN04488242_2166</name>
</gene>
<dbReference type="Gene3D" id="1.10.10.10">
    <property type="entry name" value="Winged helix-like DNA-binding domain superfamily/Winged helix DNA-binding domain"/>
    <property type="match status" value="1"/>
</dbReference>
<dbReference type="SUPFAM" id="SSF46785">
    <property type="entry name" value="Winged helix' DNA-binding domain"/>
    <property type="match status" value="1"/>
</dbReference>
<organism evidence="2 3">
    <name type="scientific">Tessaracoccus oleiagri</name>
    <dbReference type="NCBI Taxonomy" id="686624"/>
    <lineage>
        <taxon>Bacteria</taxon>
        <taxon>Bacillati</taxon>
        <taxon>Actinomycetota</taxon>
        <taxon>Actinomycetes</taxon>
        <taxon>Propionibacteriales</taxon>
        <taxon>Propionibacteriaceae</taxon>
        <taxon>Tessaracoccus</taxon>
    </lineage>
</organism>
<dbReference type="GO" id="GO:0006950">
    <property type="term" value="P:response to stress"/>
    <property type="evidence" value="ECO:0007669"/>
    <property type="project" value="TreeGrafter"/>
</dbReference>
<dbReference type="InterPro" id="IPR036390">
    <property type="entry name" value="WH_DNA-bd_sf"/>
</dbReference>
<evidence type="ECO:0000259" key="1">
    <source>
        <dbReference type="PROSITE" id="PS50995"/>
    </source>
</evidence>
<dbReference type="SMART" id="SM00347">
    <property type="entry name" value="HTH_MARR"/>
    <property type="match status" value="1"/>
</dbReference>
<proteinExistence type="predicted"/>
<dbReference type="Pfam" id="PF01047">
    <property type="entry name" value="MarR"/>
    <property type="match status" value="1"/>
</dbReference>
<dbReference type="GO" id="GO:0003700">
    <property type="term" value="F:DNA-binding transcription factor activity"/>
    <property type="evidence" value="ECO:0007669"/>
    <property type="project" value="InterPro"/>
</dbReference>
<feature type="domain" description="HTH marR-type" evidence="1">
    <location>
        <begin position="11"/>
        <end position="147"/>
    </location>
</feature>
<protein>
    <submittedName>
        <fullName evidence="2">DNA-binding transcriptional regulator, MarR family</fullName>
    </submittedName>
</protein>